<dbReference type="GO" id="GO:0046872">
    <property type="term" value="F:metal ion binding"/>
    <property type="evidence" value="ECO:0007669"/>
    <property type="project" value="InterPro"/>
</dbReference>
<evidence type="ECO:0000313" key="2">
    <source>
        <dbReference type="EMBL" id="KXZ45221.1"/>
    </source>
</evidence>
<dbReference type="CDD" id="cd00371">
    <property type="entry name" value="HMA"/>
    <property type="match status" value="1"/>
</dbReference>
<dbReference type="InterPro" id="IPR036163">
    <property type="entry name" value="HMA_dom_sf"/>
</dbReference>
<dbReference type="PROSITE" id="PS50846">
    <property type="entry name" value="HMA_2"/>
    <property type="match status" value="1"/>
</dbReference>
<sequence>MGLMFSQDAVRHYNQSEVPGAVGPAPLASGAAATAPAAYSTLAPSAVAAGEPSDTGAKDQLPGGRGIAAKAASTAASAAGVYLRFHVTGIKCEGCAARLKAAMLRLPGVSRCVVDFPSGSVLLWGEPGAQQRQQQLTAAAVRSAIQFVDLSYRVTLVEEGSGAAGGAGAGEV</sequence>
<keyword evidence="3" id="KW-1185">Reference proteome</keyword>
<reference evidence="3" key="1">
    <citation type="journal article" date="2016" name="Nat. Commun.">
        <title>The Gonium pectorale genome demonstrates co-option of cell cycle regulation during the evolution of multicellularity.</title>
        <authorList>
            <person name="Hanschen E.R."/>
            <person name="Marriage T.N."/>
            <person name="Ferris P.J."/>
            <person name="Hamaji T."/>
            <person name="Toyoda A."/>
            <person name="Fujiyama A."/>
            <person name="Neme R."/>
            <person name="Noguchi H."/>
            <person name="Minakuchi Y."/>
            <person name="Suzuki M."/>
            <person name="Kawai-Toyooka H."/>
            <person name="Smith D.R."/>
            <person name="Sparks H."/>
            <person name="Anderson J."/>
            <person name="Bakaric R."/>
            <person name="Luria V."/>
            <person name="Karger A."/>
            <person name="Kirschner M.W."/>
            <person name="Durand P.M."/>
            <person name="Michod R.E."/>
            <person name="Nozaki H."/>
            <person name="Olson B.J."/>
        </authorList>
    </citation>
    <scope>NUCLEOTIDE SEQUENCE [LARGE SCALE GENOMIC DNA]</scope>
    <source>
        <strain evidence="3">NIES-2863</strain>
    </source>
</reference>
<organism evidence="2 3">
    <name type="scientific">Gonium pectorale</name>
    <name type="common">Green alga</name>
    <dbReference type="NCBI Taxonomy" id="33097"/>
    <lineage>
        <taxon>Eukaryota</taxon>
        <taxon>Viridiplantae</taxon>
        <taxon>Chlorophyta</taxon>
        <taxon>core chlorophytes</taxon>
        <taxon>Chlorophyceae</taxon>
        <taxon>CS clade</taxon>
        <taxon>Chlamydomonadales</taxon>
        <taxon>Volvocaceae</taxon>
        <taxon>Gonium</taxon>
    </lineage>
</organism>
<dbReference type="Gene3D" id="3.30.70.100">
    <property type="match status" value="1"/>
</dbReference>
<proteinExistence type="predicted"/>
<evidence type="ECO:0000259" key="1">
    <source>
        <dbReference type="PROSITE" id="PS50846"/>
    </source>
</evidence>
<dbReference type="Proteomes" id="UP000075714">
    <property type="component" value="Unassembled WGS sequence"/>
</dbReference>
<protein>
    <recommendedName>
        <fullName evidence="1">HMA domain-containing protein</fullName>
    </recommendedName>
</protein>
<comment type="caution">
    <text evidence="2">The sequence shown here is derived from an EMBL/GenBank/DDBJ whole genome shotgun (WGS) entry which is preliminary data.</text>
</comment>
<feature type="domain" description="HMA" evidence="1">
    <location>
        <begin position="81"/>
        <end position="153"/>
    </location>
</feature>
<name>A0A150G5W6_GONPE</name>
<dbReference type="SUPFAM" id="SSF55008">
    <property type="entry name" value="HMA, heavy metal-associated domain"/>
    <property type="match status" value="1"/>
</dbReference>
<dbReference type="AlphaFoldDB" id="A0A150G5W6"/>
<evidence type="ECO:0000313" key="3">
    <source>
        <dbReference type="Proteomes" id="UP000075714"/>
    </source>
</evidence>
<dbReference type="EMBL" id="LSYV01000058">
    <property type="protein sequence ID" value="KXZ45221.1"/>
    <property type="molecule type" value="Genomic_DNA"/>
</dbReference>
<accession>A0A150G5W6</accession>
<dbReference type="InterPro" id="IPR006121">
    <property type="entry name" value="HMA_dom"/>
</dbReference>
<dbReference type="OrthoDB" id="689350at2759"/>
<gene>
    <name evidence="2" type="ORF">GPECTOR_57g511</name>
</gene>
<dbReference type="Pfam" id="PF00403">
    <property type="entry name" value="HMA"/>
    <property type="match status" value="1"/>
</dbReference>